<accession>A0A2P7V2N0</accession>
<dbReference type="OrthoDB" id="9801228at2"/>
<dbReference type="InterPro" id="IPR031108">
    <property type="entry name" value="IscA_plant_cyanobact"/>
</dbReference>
<gene>
    <name evidence="2" type="ORF">C7R93_18225</name>
</gene>
<proteinExistence type="predicted"/>
<protein>
    <submittedName>
        <fullName evidence="2">Iron-sulfur cluster assembly accessory protein</fullName>
    </submittedName>
</protein>
<dbReference type="AlphaFoldDB" id="A0A2P7V2N0"/>
<comment type="caution">
    <text evidence="2">The sequence shown here is derived from an EMBL/GenBank/DDBJ whole genome shotgun (WGS) entry which is preliminary data.</text>
</comment>
<dbReference type="SUPFAM" id="SSF89360">
    <property type="entry name" value="HesB-like domain"/>
    <property type="match status" value="1"/>
</dbReference>
<dbReference type="InterPro" id="IPR000361">
    <property type="entry name" value="ATAP_core_dom"/>
</dbReference>
<dbReference type="PANTHER" id="PTHR47265:SF1">
    <property type="entry name" value="IRON-SULFUR ASSEMBLY PROTEIN ISCA, CHLOROPLASTIC"/>
    <property type="match status" value="1"/>
</dbReference>
<dbReference type="Gene3D" id="2.60.300.12">
    <property type="entry name" value="HesB-like domain"/>
    <property type="match status" value="1"/>
</dbReference>
<dbReference type="InterPro" id="IPR016092">
    <property type="entry name" value="ATAP"/>
</dbReference>
<dbReference type="GO" id="GO:0016226">
    <property type="term" value="P:iron-sulfur cluster assembly"/>
    <property type="evidence" value="ECO:0007669"/>
    <property type="project" value="InterPro"/>
</dbReference>
<dbReference type="EMBL" id="PXZM01000029">
    <property type="protein sequence ID" value="PSJ93457.1"/>
    <property type="molecule type" value="Genomic_DNA"/>
</dbReference>
<name>A0A2P7V2N0_9BACL</name>
<dbReference type="InterPro" id="IPR035903">
    <property type="entry name" value="HesB-like_dom_sf"/>
</dbReference>
<dbReference type="GO" id="GO:0051537">
    <property type="term" value="F:2 iron, 2 sulfur cluster binding"/>
    <property type="evidence" value="ECO:0007669"/>
    <property type="project" value="UniProtKB-ARBA"/>
</dbReference>
<dbReference type="NCBIfam" id="TIGR00049">
    <property type="entry name" value="iron-sulfur cluster assembly accessory protein"/>
    <property type="match status" value="1"/>
</dbReference>
<reference evidence="2 3" key="1">
    <citation type="submission" date="2018-03" db="EMBL/GenBank/DDBJ databases">
        <title>Brevisbacillus phylogenomics.</title>
        <authorList>
            <person name="Dunlap C."/>
        </authorList>
    </citation>
    <scope>NUCLEOTIDE SEQUENCE [LARGE SCALE GENOMIC DNA]</scope>
    <source>
        <strain evidence="2 3">NRRL NRS-1210</strain>
    </source>
</reference>
<sequence>MIQISEAAVTRIQNMLEQESSSLFIRFGVKDGGCSGMTYGLGFDDTYQEGDTTIHIDGVKLVVNPESYPYVDGVEIDYKETGMMGGFTIQNPNAIATCGCGSSFRTALHRGKREKCE</sequence>
<evidence type="ECO:0000313" key="2">
    <source>
        <dbReference type="EMBL" id="PSJ93457.1"/>
    </source>
</evidence>
<keyword evidence="3" id="KW-1185">Reference proteome</keyword>
<dbReference type="Proteomes" id="UP000240419">
    <property type="component" value="Unassembled WGS sequence"/>
</dbReference>
<organism evidence="2 3">
    <name type="scientific">Brevibacillus fortis</name>
    <dbReference type="NCBI Taxonomy" id="2126352"/>
    <lineage>
        <taxon>Bacteria</taxon>
        <taxon>Bacillati</taxon>
        <taxon>Bacillota</taxon>
        <taxon>Bacilli</taxon>
        <taxon>Bacillales</taxon>
        <taxon>Paenibacillaceae</taxon>
        <taxon>Brevibacillus</taxon>
    </lineage>
</organism>
<dbReference type="InterPro" id="IPR017870">
    <property type="entry name" value="FeS_cluster_insertion_CS"/>
</dbReference>
<dbReference type="PANTHER" id="PTHR47265">
    <property type="entry name" value="IRON-SULFUR ASSEMBLY PROTEIN ISCA, CHLOROPLASTIC"/>
    <property type="match status" value="1"/>
</dbReference>
<dbReference type="PROSITE" id="PS01152">
    <property type="entry name" value="HESB"/>
    <property type="match status" value="1"/>
</dbReference>
<dbReference type="Pfam" id="PF01521">
    <property type="entry name" value="Fe-S_biosyn"/>
    <property type="match status" value="1"/>
</dbReference>
<evidence type="ECO:0000259" key="1">
    <source>
        <dbReference type="Pfam" id="PF01521"/>
    </source>
</evidence>
<feature type="domain" description="Core" evidence="1">
    <location>
        <begin position="2"/>
        <end position="101"/>
    </location>
</feature>
<dbReference type="RefSeq" id="WP_106840148.1">
    <property type="nucleotide sequence ID" value="NZ_JARMEZ010000013.1"/>
</dbReference>
<evidence type="ECO:0000313" key="3">
    <source>
        <dbReference type="Proteomes" id="UP000240419"/>
    </source>
</evidence>